<evidence type="ECO:0008006" key="3">
    <source>
        <dbReference type="Google" id="ProtNLM"/>
    </source>
</evidence>
<evidence type="ECO:0000313" key="2">
    <source>
        <dbReference type="EMBL" id="CAD8230571.1"/>
    </source>
</evidence>
<feature type="region of interest" description="Disordered" evidence="1">
    <location>
        <begin position="287"/>
        <end position="317"/>
    </location>
</feature>
<accession>A0A7R9TC55</accession>
<sequence length="608" mass="60517">MGVCRRRGAAAPGRPRVAARARDTGSAAALLACALAGVLCAAHGPAAVAAGAPRAVGKHEVDNDEAETPHHAHVHAALVSRVREHFASAGSHPCDTDADCAAILAPAAKRGDVTGREAFFCQEVQSCDGGLVRRCAEYVREGGACGHREACEEGAMVCAPGLACDFTLSQPAGFMCAGGCPGTCVAPPERGSSGEGSGESDVAAEPGMTAVAGAAFPQNDSAANSSTTPSGSGSSYVPIGGACGWDEFLSRELACQPTVAFCNHSNPHGGAEVCPGGCKGTCEPLDAASAPQPTPGKDEGDQDGDASGGEIGLDDDEVDDSTRRAACAAECAEEDAGAAALGNSYCSISNHTTSPCQAVCMGEPIRCNAACPCRCPVVAGADANASATAAEGAASSASPAGIFTLMLESVAATCGAAEDEANPCANTIELERGGELVSAYADCPMFPRARCYNPMRGCASVEGHCTYAEFYDPERLTELTAAQCCGASAGAPGDLDGSGALDQSDLAELLGFMTSIDWVDDPTAFSRCDLLRHDINADGEVTADDVLMLNDMILSASTPSVAGNASGTAAGGEGGAADSNATESGGDGGEASFAVAVQPPAGAAKGGD</sequence>
<dbReference type="GO" id="GO:0000272">
    <property type="term" value="P:polysaccharide catabolic process"/>
    <property type="evidence" value="ECO:0007669"/>
    <property type="project" value="InterPro"/>
</dbReference>
<dbReference type="SUPFAM" id="SSF63446">
    <property type="entry name" value="Type I dockerin domain"/>
    <property type="match status" value="1"/>
</dbReference>
<reference evidence="2" key="1">
    <citation type="submission" date="2021-01" db="EMBL/GenBank/DDBJ databases">
        <authorList>
            <person name="Corre E."/>
            <person name="Pelletier E."/>
            <person name="Niang G."/>
            <person name="Scheremetjew M."/>
            <person name="Finn R."/>
            <person name="Kale V."/>
            <person name="Holt S."/>
            <person name="Cochrane G."/>
            <person name="Meng A."/>
            <person name="Brown T."/>
            <person name="Cohen L."/>
        </authorList>
    </citation>
    <scope>NUCLEOTIDE SEQUENCE</scope>
    <source>
        <strain evidence="2">CCMP1413</strain>
    </source>
</reference>
<organism evidence="2">
    <name type="scientific">Prasinoderma coloniale</name>
    <dbReference type="NCBI Taxonomy" id="156133"/>
    <lineage>
        <taxon>Eukaryota</taxon>
        <taxon>Viridiplantae</taxon>
        <taxon>Prasinodermophyta</taxon>
        <taxon>Prasinodermophyceae</taxon>
        <taxon>Prasinodermales</taxon>
        <taxon>Prasinodermaceae</taxon>
        <taxon>Prasinoderma</taxon>
    </lineage>
</organism>
<protein>
    <recommendedName>
        <fullName evidence="3">Dockerin domain-containing protein</fullName>
    </recommendedName>
</protein>
<name>A0A7R9TC55_9VIRI</name>
<dbReference type="InterPro" id="IPR018247">
    <property type="entry name" value="EF_Hand_1_Ca_BS"/>
</dbReference>
<feature type="region of interest" description="Disordered" evidence="1">
    <location>
        <begin position="560"/>
        <end position="608"/>
    </location>
</feature>
<dbReference type="EMBL" id="HBDZ01001971">
    <property type="protein sequence ID" value="CAD8230571.1"/>
    <property type="molecule type" value="Transcribed_RNA"/>
</dbReference>
<evidence type="ECO:0000256" key="1">
    <source>
        <dbReference type="SAM" id="MobiDB-lite"/>
    </source>
</evidence>
<dbReference type="PROSITE" id="PS00018">
    <property type="entry name" value="EF_HAND_1"/>
    <property type="match status" value="2"/>
</dbReference>
<proteinExistence type="predicted"/>
<gene>
    <name evidence="2" type="ORF">PCOL08062_LOCUS1578</name>
</gene>
<dbReference type="Gene3D" id="1.10.1330.10">
    <property type="entry name" value="Dockerin domain"/>
    <property type="match status" value="1"/>
</dbReference>
<dbReference type="AlphaFoldDB" id="A0A7R9TC55"/>
<dbReference type="InterPro" id="IPR036439">
    <property type="entry name" value="Dockerin_dom_sf"/>
</dbReference>